<dbReference type="Pfam" id="PF00571">
    <property type="entry name" value="CBS"/>
    <property type="match status" value="2"/>
</dbReference>
<accession>A0A1H9PVD6</accession>
<sequence>MYVKYYMTTDMITITEDTKILEALDLMRENDLHRLPVMKGNRLVGLLTEGIIQENSPSKATSLSIHEMNYLLTKTSVGEVMIRKVMTIGPDALLEEAAVLMRQHNIKCLPVLKDEQLVGIISQNDLFDAFIQVMGYYEKGCRVVVEIVEDQPGILEQMTLIFSEQKLNINQIAVYRMKDTINVVMQIASTDDQKIKAILMEKGYRVLTCTKKIQSST</sequence>
<dbReference type="PANTHER" id="PTHR43080:SF2">
    <property type="entry name" value="CBS DOMAIN-CONTAINING PROTEIN"/>
    <property type="match status" value="1"/>
</dbReference>
<dbReference type="CDD" id="cd04584">
    <property type="entry name" value="CBS_pair_AcuB_like"/>
    <property type="match status" value="1"/>
</dbReference>
<proteinExistence type="predicted"/>
<dbReference type="InterPro" id="IPR045865">
    <property type="entry name" value="ACT-like_dom_sf"/>
</dbReference>
<evidence type="ECO:0000313" key="5">
    <source>
        <dbReference type="EMBL" id="SER52236.1"/>
    </source>
</evidence>
<gene>
    <name evidence="5" type="ORF">SAMN04488559_101171</name>
</gene>
<dbReference type="PROSITE" id="PS51371">
    <property type="entry name" value="CBS"/>
    <property type="match status" value="2"/>
</dbReference>
<dbReference type="SUPFAM" id="SSF55021">
    <property type="entry name" value="ACT-like"/>
    <property type="match status" value="1"/>
</dbReference>
<dbReference type="EMBL" id="FOHA01000001">
    <property type="protein sequence ID" value="SER52236.1"/>
    <property type="molecule type" value="Genomic_DNA"/>
</dbReference>
<dbReference type="Gene3D" id="3.30.70.260">
    <property type="match status" value="1"/>
</dbReference>
<evidence type="ECO:0000313" key="6">
    <source>
        <dbReference type="Proteomes" id="UP000198948"/>
    </source>
</evidence>
<dbReference type="SMART" id="SM00116">
    <property type="entry name" value="CBS"/>
    <property type="match status" value="2"/>
</dbReference>
<dbReference type="Proteomes" id="UP000198948">
    <property type="component" value="Unassembled WGS sequence"/>
</dbReference>
<dbReference type="PROSITE" id="PS51671">
    <property type="entry name" value="ACT"/>
    <property type="match status" value="1"/>
</dbReference>
<name>A0A1H9PVD6_9LACT</name>
<evidence type="ECO:0000256" key="1">
    <source>
        <dbReference type="ARBA" id="ARBA00023122"/>
    </source>
</evidence>
<dbReference type="STRING" id="142588.SAMN04488559_101171"/>
<evidence type="ECO:0000259" key="4">
    <source>
        <dbReference type="PROSITE" id="PS51671"/>
    </source>
</evidence>
<organism evidence="5 6">
    <name type="scientific">Isobaculum melis</name>
    <dbReference type="NCBI Taxonomy" id="142588"/>
    <lineage>
        <taxon>Bacteria</taxon>
        <taxon>Bacillati</taxon>
        <taxon>Bacillota</taxon>
        <taxon>Bacilli</taxon>
        <taxon>Lactobacillales</taxon>
        <taxon>Carnobacteriaceae</taxon>
        <taxon>Isobaculum</taxon>
    </lineage>
</organism>
<reference evidence="5 6" key="1">
    <citation type="submission" date="2016-10" db="EMBL/GenBank/DDBJ databases">
        <authorList>
            <person name="de Groot N.N."/>
        </authorList>
    </citation>
    <scope>NUCLEOTIDE SEQUENCE [LARGE SCALE GENOMIC DNA]</scope>
    <source>
        <strain evidence="5 6">DSM 13760</strain>
    </source>
</reference>
<dbReference type="SUPFAM" id="SSF54631">
    <property type="entry name" value="CBS-domain pair"/>
    <property type="match status" value="1"/>
</dbReference>
<evidence type="ECO:0000256" key="2">
    <source>
        <dbReference type="PROSITE-ProRule" id="PRU00703"/>
    </source>
</evidence>
<dbReference type="InterPro" id="IPR046342">
    <property type="entry name" value="CBS_dom_sf"/>
</dbReference>
<feature type="domain" description="CBS" evidence="3">
    <location>
        <begin position="81"/>
        <end position="138"/>
    </location>
</feature>
<dbReference type="OrthoDB" id="9802114at2"/>
<dbReference type="InterPro" id="IPR051257">
    <property type="entry name" value="Diverse_CBS-Domain"/>
</dbReference>
<dbReference type="RefSeq" id="WP_092649325.1">
    <property type="nucleotide sequence ID" value="NZ_FOHA01000001.1"/>
</dbReference>
<dbReference type="Gene3D" id="3.10.580.10">
    <property type="entry name" value="CBS-domain"/>
    <property type="match status" value="1"/>
</dbReference>
<dbReference type="Pfam" id="PF22629">
    <property type="entry name" value="ACT_AHAS_ss"/>
    <property type="match status" value="1"/>
</dbReference>
<feature type="domain" description="ACT" evidence="4">
    <location>
        <begin position="143"/>
        <end position="217"/>
    </location>
</feature>
<dbReference type="AlphaFoldDB" id="A0A1H9PVD6"/>
<protein>
    <submittedName>
        <fullName evidence="5">Acetoin utilization protein AcuB</fullName>
    </submittedName>
</protein>
<feature type="domain" description="CBS" evidence="3">
    <location>
        <begin position="7"/>
        <end position="63"/>
    </location>
</feature>
<keyword evidence="1 2" id="KW-0129">CBS domain</keyword>
<dbReference type="InterPro" id="IPR054480">
    <property type="entry name" value="AHAS_small-like_ACT"/>
</dbReference>
<dbReference type="InterPro" id="IPR000644">
    <property type="entry name" value="CBS_dom"/>
</dbReference>
<keyword evidence="6" id="KW-1185">Reference proteome</keyword>
<dbReference type="PANTHER" id="PTHR43080">
    <property type="entry name" value="CBS DOMAIN-CONTAINING PROTEIN CBSX3, MITOCHONDRIAL"/>
    <property type="match status" value="1"/>
</dbReference>
<evidence type="ECO:0000259" key="3">
    <source>
        <dbReference type="PROSITE" id="PS51371"/>
    </source>
</evidence>
<dbReference type="InterPro" id="IPR002912">
    <property type="entry name" value="ACT_dom"/>
</dbReference>